<protein>
    <submittedName>
        <fullName evidence="2">Uncharacterized protein</fullName>
    </submittedName>
</protein>
<proteinExistence type="predicted"/>
<dbReference type="AlphaFoldDB" id="A0AAD7NRA5"/>
<comment type="caution">
    <text evidence="2">The sequence shown here is derived from an EMBL/GenBank/DDBJ whole genome shotgun (WGS) entry which is preliminary data.</text>
</comment>
<evidence type="ECO:0000256" key="1">
    <source>
        <dbReference type="SAM" id="MobiDB-lite"/>
    </source>
</evidence>
<organism evidence="2 3">
    <name type="scientific">Mycena maculata</name>
    <dbReference type="NCBI Taxonomy" id="230809"/>
    <lineage>
        <taxon>Eukaryota</taxon>
        <taxon>Fungi</taxon>
        <taxon>Dikarya</taxon>
        <taxon>Basidiomycota</taxon>
        <taxon>Agaricomycotina</taxon>
        <taxon>Agaricomycetes</taxon>
        <taxon>Agaricomycetidae</taxon>
        <taxon>Agaricales</taxon>
        <taxon>Marasmiineae</taxon>
        <taxon>Mycenaceae</taxon>
        <taxon>Mycena</taxon>
    </lineage>
</organism>
<keyword evidence="3" id="KW-1185">Reference proteome</keyword>
<feature type="compositionally biased region" description="Polar residues" evidence="1">
    <location>
        <begin position="85"/>
        <end position="95"/>
    </location>
</feature>
<feature type="region of interest" description="Disordered" evidence="1">
    <location>
        <begin position="1"/>
        <end position="31"/>
    </location>
</feature>
<evidence type="ECO:0000313" key="3">
    <source>
        <dbReference type="Proteomes" id="UP001215280"/>
    </source>
</evidence>
<gene>
    <name evidence="2" type="ORF">DFH07DRAFT_768328</name>
</gene>
<evidence type="ECO:0000313" key="2">
    <source>
        <dbReference type="EMBL" id="KAJ7771360.1"/>
    </source>
</evidence>
<reference evidence="2" key="1">
    <citation type="submission" date="2023-03" db="EMBL/GenBank/DDBJ databases">
        <title>Massive genome expansion in bonnet fungi (Mycena s.s.) driven by repeated elements and novel gene families across ecological guilds.</title>
        <authorList>
            <consortium name="Lawrence Berkeley National Laboratory"/>
            <person name="Harder C.B."/>
            <person name="Miyauchi S."/>
            <person name="Viragh M."/>
            <person name="Kuo A."/>
            <person name="Thoen E."/>
            <person name="Andreopoulos B."/>
            <person name="Lu D."/>
            <person name="Skrede I."/>
            <person name="Drula E."/>
            <person name="Henrissat B."/>
            <person name="Morin E."/>
            <person name="Kohler A."/>
            <person name="Barry K."/>
            <person name="LaButti K."/>
            <person name="Morin E."/>
            <person name="Salamov A."/>
            <person name="Lipzen A."/>
            <person name="Mereny Z."/>
            <person name="Hegedus B."/>
            <person name="Baldrian P."/>
            <person name="Stursova M."/>
            <person name="Weitz H."/>
            <person name="Taylor A."/>
            <person name="Grigoriev I.V."/>
            <person name="Nagy L.G."/>
            <person name="Martin F."/>
            <person name="Kauserud H."/>
        </authorList>
    </citation>
    <scope>NUCLEOTIDE SEQUENCE</scope>
    <source>
        <strain evidence="2">CBHHK188m</strain>
    </source>
</reference>
<feature type="region of interest" description="Disordered" evidence="1">
    <location>
        <begin position="51"/>
        <end position="130"/>
    </location>
</feature>
<dbReference type="Proteomes" id="UP001215280">
    <property type="component" value="Unassembled WGS sequence"/>
</dbReference>
<accession>A0AAD7NRA5</accession>
<name>A0AAD7NRA5_9AGAR</name>
<feature type="compositionally biased region" description="Basic and acidic residues" evidence="1">
    <location>
        <begin position="15"/>
        <end position="31"/>
    </location>
</feature>
<dbReference type="EMBL" id="JARJLG010000021">
    <property type="protein sequence ID" value="KAJ7771360.1"/>
    <property type="molecule type" value="Genomic_DNA"/>
</dbReference>
<sequence>MCIDTSKAGCPSLDHSCEGGEERETEREKGEGLVWVCGRLGRSGRLDFAGQWEGAAKSGSGGSGSQQQPSLRIKATKGPEEETKSSPAERSSQGCRPTRGRLNGPEGPTQERGRQKRRRERRGEAGNFIY</sequence>